<dbReference type="EMBL" id="CAJNJA010015389">
    <property type="protein sequence ID" value="CAE7361066.1"/>
    <property type="molecule type" value="Genomic_DNA"/>
</dbReference>
<dbReference type="InterPro" id="IPR031046">
    <property type="entry name" value="CARNS1"/>
</dbReference>
<dbReference type="GO" id="GO:0035499">
    <property type="term" value="P:carnosine biosynthetic process"/>
    <property type="evidence" value="ECO:0007669"/>
    <property type="project" value="InterPro"/>
</dbReference>
<evidence type="ECO:0000313" key="3">
    <source>
        <dbReference type="EMBL" id="CAE7361066.1"/>
    </source>
</evidence>
<comment type="caution">
    <text evidence="3">The sequence shown here is derived from an EMBL/GenBank/DDBJ whole genome shotgun (WGS) entry which is preliminary data.</text>
</comment>
<name>A0A812PSB2_9DINO</name>
<gene>
    <name evidence="3" type="primary">CARNS1</name>
    <name evidence="3" type="ORF">SNEC2469_LOCUS9529</name>
</gene>
<dbReference type="InterPro" id="IPR011761">
    <property type="entry name" value="ATP-grasp"/>
</dbReference>
<dbReference type="GO" id="GO:0005524">
    <property type="term" value="F:ATP binding"/>
    <property type="evidence" value="ECO:0007669"/>
    <property type="project" value="UniProtKB-UniRule"/>
</dbReference>
<dbReference type="PANTHER" id="PTHR48066">
    <property type="entry name" value="CARNOSINE SYNTHASE 1"/>
    <property type="match status" value="1"/>
</dbReference>
<keyword evidence="1" id="KW-0547">Nucleotide-binding</keyword>
<feature type="domain" description="ATP-grasp" evidence="2">
    <location>
        <begin position="30"/>
        <end position="106"/>
    </location>
</feature>
<organism evidence="3 4">
    <name type="scientific">Symbiodinium necroappetens</name>
    <dbReference type="NCBI Taxonomy" id="1628268"/>
    <lineage>
        <taxon>Eukaryota</taxon>
        <taxon>Sar</taxon>
        <taxon>Alveolata</taxon>
        <taxon>Dinophyceae</taxon>
        <taxon>Suessiales</taxon>
        <taxon>Symbiodiniaceae</taxon>
        <taxon>Symbiodinium</taxon>
    </lineage>
</organism>
<dbReference type="PANTHER" id="PTHR48066:SF1">
    <property type="entry name" value="CARNOSINE SYNTHASE 1"/>
    <property type="match status" value="1"/>
</dbReference>
<dbReference type="SUPFAM" id="SSF56059">
    <property type="entry name" value="Glutathione synthetase ATP-binding domain-like"/>
    <property type="match status" value="1"/>
</dbReference>
<dbReference type="AlphaFoldDB" id="A0A812PSB2"/>
<dbReference type="Proteomes" id="UP000601435">
    <property type="component" value="Unassembled WGS sequence"/>
</dbReference>
<dbReference type="PROSITE" id="PS50975">
    <property type="entry name" value="ATP_GRASP"/>
    <property type="match status" value="1"/>
</dbReference>
<dbReference type="GO" id="GO:0047730">
    <property type="term" value="F:carnosine synthase activity"/>
    <property type="evidence" value="ECO:0007669"/>
    <property type="project" value="InterPro"/>
</dbReference>
<accession>A0A812PSB2</accession>
<dbReference type="Gene3D" id="3.30.470.20">
    <property type="entry name" value="ATP-grasp fold, B domain"/>
    <property type="match status" value="1"/>
</dbReference>
<evidence type="ECO:0000256" key="1">
    <source>
        <dbReference type="PROSITE-ProRule" id="PRU00409"/>
    </source>
</evidence>
<keyword evidence="4" id="KW-1185">Reference proteome</keyword>
<evidence type="ECO:0000313" key="4">
    <source>
        <dbReference type="Proteomes" id="UP000601435"/>
    </source>
</evidence>
<evidence type="ECO:0000259" key="2">
    <source>
        <dbReference type="PROSITE" id="PS50975"/>
    </source>
</evidence>
<dbReference type="OrthoDB" id="434648at2759"/>
<proteinExistence type="predicted"/>
<reference evidence="3" key="1">
    <citation type="submission" date="2021-02" db="EMBL/GenBank/DDBJ databases">
        <authorList>
            <person name="Dougan E. K."/>
            <person name="Rhodes N."/>
            <person name="Thang M."/>
            <person name="Chan C."/>
        </authorList>
    </citation>
    <scope>NUCLEOTIDE SEQUENCE</scope>
</reference>
<protein>
    <submittedName>
        <fullName evidence="3">CARNS1 protein</fullName>
    </submittedName>
</protein>
<dbReference type="GO" id="GO:0046872">
    <property type="term" value="F:metal ion binding"/>
    <property type="evidence" value="ECO:0007669"/>
    <property type="project" value="InterPro"/>
</dbReference>
<dbReference type="GO" id="GO:0016887">
    <property type="term" value="F:ATP hydrolysis activity"/>
    <property type="evidence" value="ECO:0007669"/>
    <property type="project" value="InterPro"/>
</dbReference>
<keyword evidence="1" id="KW-0067">ATP-binding</keyword>
<sequence length="149" mass="16538">MSDGEWQYAAVSDNGPTLEPYFNETWAVSPSLLPREKQLALRELAVSSVKALGFQDSIFHVELKYTSQHGAQLIEVNARMGGGPVYSTNLKTWGVDLVEETLFCAAGIPSRPVATRTCSLAISFLLTRWFSWQCFLLAVNLYLRTANCS</sequence>